<proteinExistence type="predicted"/>
<comment type="caution">
    <text evidence="9">The sequence shown here is derived from an EMBL/GenBank/DDBJ whole genome shotgun (WGS) entry which is preliminary data.</text>
</comment>
<dbReference type="Proteomes" id="UP001242480">
    <property type="component" value="Unassembled WGS sequence"/>
</dbReference>
<gene>
    <name evidence="9" type="ORF">QO011_001771</name>
</gene>
<accession>A0ABU0J3C5</accession>
<evidence type="ECO:0000256" key="6">
    <source>
        <dbReference type="ARBA" id="ARBA00023010"/>
    </source>
</evidence>
<evidence type="ECO:0000256" key="3">
    <source>
        <dbReference type="ARBA" id="ARBA00022692"/>
    </source>
</evidence>
<feature type="compositionally biased region" description="Low complexity" evidence="8">
    <location>
        <begin position="102"/>
        <end position="112"/>
    </location>
</feature>
<evidence type="ECO:0000256" key="7">
    <source>
        <dbReference type="ARBA" id="ARBA00023136"/>
    </source>
</evidence>
<comment type="subcellular location">
    <subcellularLocation>
        <location evidence="1">Membrane</location>
        <topology evidence="1">Single-pass membrane protein</topology>
    </subcellularLocation>
</comment>
<dbReference type="Gene3D" id="1.20.5.3310">
    <property type="match status" value="1"/>
</dbReference>
<evidence type="ECO:0000256" key="4">
    <source>
        <dbReference type="ARBA" id="ARBA00022927"/>
    </source>
</evidence>
<organism evidence="9 10">
    <name type="scientific">Labrys wisconsinensis</name>
    <dbReference type="NCBI Taxonomy" id="425677"/>
    <lineage>
        <taxon>Bacteria</taxon>
        <taxon>Pseudomonadati</taxon>
        <taxon>Pseudomonadota</taxon>
        <taxon>Alphaproteobacteria</taxon>
        <taxon>Hyphomicrobiales</taxon>
        <taxon>Xanthobacteraceae</taxon>
        <taxon>Labrys</taxon>
    </lineage>
</organism>
<keyword evidence="3" id="KW-0812">Transmembrane</keyword>
<evidence type="ECO:0000313" key="10">
    <source>
        <dbReference type="Proteomes" id="UP001242480"/>
    </source>
</evidence>
<keyword evidence="7" id="KW-0472">Membrane</keyword>
<protein>
    <submittedName>
        <fullName evidence="9">Sec-independent protein translocase protein TatB</fullName>
    </submittedName>
</protein>
<keyword evidence="6" id="KW-0811">Translocation</keyword>
<keyword evidence="2" id="KW-0813">Transport</keyword>
<keyword evidence="10" id="KW-1185">Reference proteome</keyword>
<evidence type="ECO:0000256" key="2">
    <source>
        <dbReference type="ARBA" id="ARBA00022448"/>
    </source>
</evidence>
<sequence>MAIVVIGPKELPEALRSLGRMTTRLRRMAGEFQSQFNQALREANLEDVKRDFDSIRQSASSLGGGFNPMALARDEIRGAITGSAVAPSAVVDTALTSSAAVSAAPPSVVAEPETPPEPIPSAFATSSAFKR</sequence>
<evidence type="ECO:0000256" key="1">
    <source>
        <dbReference type="ARBA" id="ARBA00004167"/>
    </source>
</evidence>
<evidence type="ECO:0000256" key="8">
    <source>
        <dbReference type="SAM" id="MobiDB-lite"/>
    </source>
</evidence>
<evidence type="ECO:0000313" key="9">
    <source>
        <dbReference type="EMBL" id="MDQ0468771.1"/>
    </source>
</evidence>
<evidence type="ECO:0000256" key="5">
    <source>
        <dbReference type="ARBA" id="ARBA00022989"/>
    </source>
</evidence>
<keyword evidence="5" id="KW-1133">Transmembrane helix</keyword>
<name>A0ABU0J3C5_9HYPH</name>
<feature type="region of interest" description="Disordered" evidence="8">
    <location>
        <begin position="102"/>
        <end position="131"/>
    </location>
</feature>
<dbReference type="InterPro" id="IPR003369">
    <property type="entry name" value="TatA/B/E"/>
</dbReference>
<keyword evidence="4" id="KW-0653">Protein transport</keyword>
<reference evidence="9 10" key="1">
    <citation type="submission" date="2023-07" db="EMBL/GenBank/DDBJ databases">
        <title>Genomic Encyclopedia of Type Strains, Phase IV (KMG-IV): sequencing the most valuable type-strain genomes for metagenomic binning, comparative biology and taxonomic classification.</title>
        <authorList>
            <person name="Goeker M."/>
        </authorList>
    </citation>
    <scope>NUCLEOTIDE SEQUENCE [LARGE SCALE GENOMIC DNA]</scope>
    <source>
        <strain evidence="9 10">DSM 19619</strain>
    </source>
</reference>
<dbReference type="Pfam" id="PF02416">
    <property type="entry name" value="TatA_B_E"/>
    <property type="match status" value="1"/>
</dbReference>
<dbReference type="EMBL" id="JAUSVX010000002">
    <property type="protein sequence ID" value="MDQ0468771.1"/>
    <property type="molecule type" value="Genomic_DNA"/>
</dbReference>